<accession>A0A250XJ19</accession>
<feature type="compositionally biased region" description="Polar residues" evidence="1">
    <location>
        <begin position="665"/>
        <end position="684"/>
    </location>
</feature>
<dbReference type="Proteomes" id="UP000232323">
    <property type="component" value="Unassembled WGS sequence"/>
</dbReference>
<feature type="region of interest" description="Disordered" evidence="1">
    <location>
        <begin position="169"/>
        <end position="203"/>
    </location>
</feature>
<feature type="compositionally biased region" description="Polar residues" evidence="1">
    <location>
        <begin position="332"/>
        <end position="341"/>
    </location>
</feature>
<feature type="compositionally biased region" description="Polar residues" evidence="1">
    <location>
        <begin position="903"/>
        <end position="971"/>
    </location>
</feature>
<name>A0A250XJ19_9CHLO</name>
<evidence type="ECO:0000313" key="3">
    <source>
        <dbReference type="Proteomes" id="UP000232323"/>
    </source>
</evidence>
<feature type="region of interest" description="Disordered" evidence="1">
    <location>
        <begin position="1023"/>
        <end position="1074"/>
    </location>
</feature>
<feature type="region of interest" description="Disordered" evidence="1">
    <location>
        <begin position="863"/>
        <end position="971"/>
    </location>
</feature>
<feature type="compositionally biased region" description="Polar residues" evidence="1">
    <location>
        <begin position="1023"/>
        <end position="1036"/>
    </location>
</feature>
<feature type="region of interest" description="Disordered" evidence="1">
    <location>
        <begin position="318"/>
        <end position="380"/>
    </location>
</feature>
<dbReference type="EMBL" id="BEGY01000091">
    <property type="protein sequence ID" value="GAX83074.1"/>
    <property type="molecule type" value="Genomic_DNA"/>
</dbReference>
<reference evidence="2 3" key="1">
    <citation type="submission" date="2017-08" db="EMBL/GenBank/DDBJ databases">
        <title>Acidophilic green algal genome provides insights into adaptation to an acidic environment.</title>
        <authorList>
            <person name="Hirooka S."/>
            <person name="Hirose Y."/>
            <person name="Kanesaki Y."/>
            <person name="Higuchi S."/>
            <person name="Fujiwara T."/>
            <person name="Onuma R."/>
            <person name="Era A."/>
            <person name="Ohbayashi R."/>
            <person name="Uzuka A."/>
            <person name="Nozaki H."/>
            <person name="Yoshikawa H."/>
            <person name="Miyagishima S.Y."/>
        </authorList>
    </citation>
    <scope>NUCLEOTIDE SEQUENCE [LARGE SCALE GENOMIC DNA]</scope>
    <source>
        <strain evidence="2 3">NIES-2499</strain>
    </source>
</reference>
<feature type="region of interest" description="Disordered" evidence="1">
    <location>
        <begin position="824"/>
        <end position="846"/>
    </location>
</feature>
<evidence type="ECO:0000256" key="1">
    <source>
        <dbReference type="SAM" id="MobiDB-lite"/>
    </source>
</evidence>
<comment type="caution">
    <text evidence="2">The sequence shown here is derived from an EMBL/GenBank/DDBJ whole genome shotgun (WGS) entry which is preliminary data.</text>
</comment>
<keyword evidence="3" id="KW-1185">Reference proteome</keyword>
<protein>
    <submittedName>
        <fullName evidence="2">Uncharacterized protein</fullName>
    </submittedName>
</protein>
<feature type="region of interest" description="Disordered" evidence="1">
    <location>
        <begin position="625"/>
        <end position="691"/>
    </location>
</feature>
<dbReference type="AlphaFoldDB" id="A0A250XJ19"/>
<gene>
    <name evidence="2" type="ORF">CEUSTIGMA_g10500.t1</name>
</gene>
<feature type="compositionally biased region" description="Basic and acidic residues" evidence="1">
    <location>
        <begin position="343"/>
        <end position="354"/>
    </location>
</feature>
<sequence>MHTTCIDENPHTKHPEEPERPVSGYSEPPVPGSHLGAMPESELVEIEEEMRWAERSLLASQAVVVLPLRFTSSLTEKASVQPASSSSSHPGMVEEVKQHIMSVQPASSSHPGMVEEVKQHIMSAASNLQGAIPAKHNSHLTPTRHTSHELTPTAHTLRLAAADNQLPSAVQKDEAGSEGSYQVSAKLSSKPLHNSPMSAAHEESQINGLSKDEEEMDNLVAVAEQLIKLSSFPSNTSSPSPTCAVTTTNHPRKLVDLVAATLNLEVLHPHPPVVTSPSPTAAQAHALSVALDDASLGALPSHHLPAAAAYISLLSDRGHTSDSINSEEENKTVQSSESQAGCSDHETSAQEREMGCTPSSKDIEASLTTSAVQSRNRGTEGDIPLDASYVQQANTVQEDALVMPQIVSVLKSTEGEVEEGTEWATAQDDIHLPLSPLHTAHTHTPAFNMIATADLDSMDAPSANHSVKGQTITSPTSLQGQGKGSSTLEAASNLWKDSSSPQQGGGEHQHVPSGTASAESSQTLNPKPSAAAHSPQGDHVQEQQHPHSLKLPSGLPQKDLILMTSLKKLSTLSALTPPSPVTRRDLKHMPPTQSPPPVPSTTSHMLALNPEQPTASVLTFDITTPSRHSSGLTEAAGLREDKGTVTCSMREHHDRSYTKEESLDTSKPGTVLSSNPSSDHSATPRQKAVSLDVDTEPPDLAVTSQIGKDRKLDGHQVFLNPIALSQLPPGSSWAFESGLWRQTCKNSGQALQENLVPTQQGSIGKALNENSVPTQQGKLISYQKNLSVPTHQALSSDEHGRTQVAVHEVANIHHLEQMIASPRMTHPADSLGKGDTIKATPQSPSLLIPDTKQLAHCHAIQPQALKQGPVGHTQADLKMGSDVRPVASNEIDKLVPPRKKGSLKSSMSCSQGSPTTSPYCTSSITPLPATPSHSPSPETIEQLCTPSQAAPPHQTKQPHTNSSKDSPFSSFQLLRNPTWPFATQYQAQDSRVIPRLDLSESYHAYEGAPMASNQTPLITTTLVSDQRSHSQPSSISPHDVRSPSIRPPLPIRQVPSLKGGDQPSSSTMSLKSGVASAPVELHNAQHSGVKADSAAENDTVEVSVDCADHVSRVKQVSQHSSKLTPTSNTWRGPSLPVFSAARHLRQYALRLINMKPGAQRGHNPVSTSFTFLEEIGRQNDPCHVHAGSKRKLASYKLLVTKRDQQLLWLRLRGTVLALVLHVKAEGRIEQVGEAVGQGCAVVAAGMMGGILAHASLSENNKLTFLKD</sequence>
<evidence type="ECO:0000313" key="2">
    <source>
        <dbReference type="EMBL" id="GAX83074.1"/>
    </source>
</evidence>
<feature type="compositionally biased region" description="Polar residues" evidence="1">
    <location>
        <begin position="463"/>
        <end position="502"/>
    </location>
</feature>
<feature type="region of interest" description="Disordered" evidence="1">
    <location>
        <begin position="461"/>
        <end position="555"/>
    </location>
</feature>
<feature type="compositionally biased region" description="Polar residues" evidence="1">
    <location>
        <begin position="366"/>
        <end position="376"/>
    </location>
</feature>
<proteinExistence type="predicted"/>
<organism evidence="2 3">
    <name type="scientific">Chlamydomonas eustigma</name>
    <dbReference type="NCBI Taxonomy" id="1157962"/>
    <lineage>
        <taxon>Eukaryota</taxon>
        <taxon>Viridiplantae</taxon>
        <taxon>Chlorophyta</taxon>
        <taxon>core chlorophytes</taxon>
        <taxon>Chlorophyceae</taxon>
        <taxon>CS clade</taxon>
        <taxon>Chlamydomonadales</taxon>
        <taxon>Chlamydomonadaceae</taxon>
        <taxon>Chlamydomonas</taxon>
    </lineage>
</organism>
<feature type="compositionally biased region" description="Basic and acidic residues" evidence="1">
    <location>
        <begin position="8"/>
        <end position="20"/>
    </location>
</feature>
<feature type="compositionally biased region" description="Polar residues" evidence="1">
    <location>
        <begin position="179"/>
        <end position="197"/>
    </location>
</feature>
<feature type="compositionally biased region" description="Polar residues" evidence="1">
    <location>
        <begin position="512"/>
        <end position="526"/>
    </location>
</feature>
<feature type="region of interest" description="Disordered" evidence="1">
    <location>
        <begin position="1"/>
        <end position="39"/>
    </location>
</feature>
<feature type="compositionally biased region" description="Basic and acidic residues" evidence="1">
    <location>
        <begin position="637"/>
        <end position="664"/>
    </location>
</feature>
<feature type="region of interest" description="Disordered" evidence="1">
    <location>
        <begin position="573"/>
        <end position="606"/>
    </location>
</feature>